<gene>
    <name evidence="2" type="ORF">BDW42DRAFT_163513</name>
</gene>
<feature type="region of interest" description="Disordered" evidence="1">
    <location>
        <begin position="335"/>
        <end position="354"/>
    </location>
</feature>
<evidence type="ECO:0000256" key="1">
    <source>
        <dbReference type="SAM" id="MobiDB-lite"/>
    </source>
</evidence>
<sequence>MVVFVDLENDGLDENHFVENPHALFNPFSKPIKPAVVDAHSTSAAGHADQALESPKSRAMADQPAVNQSSFAAALSCYPILEEIARAVDLNTMHALSRTCRRFHMNLVPYRQQLSKMTLRCESERMVTTADVLGARASQQFNVNPPDAVVRVAAGSAVLRRSKCARDMVAECRKCSKVVCRNCAAKPAASTILKRRIRRLCTTCLKAPLPQLEQPVPSCPTQLAFQRNICTCNVSIWLCQPCFRRLSSDDLDYRHTWSRRLDCYAYGQGMRCWRGKHCLAAQDVERTECELHHSPIGTANPSYGRNIAGSSQENAWEHSQQDTVGIRTRLVGTGGEEGAGDRLRDTFRNGGSNEHTVTKRTMVGAFVDYHEDERQTGDCLAREEAGLDRAWCNWCMRLIPSQLDLDVLQ</sequence>
<dbReference type="Proteomes" id="UP000235023">
    <property type="component" value="Unassembled WGS sequence"/>
</dbReference>
<evidence type="ECO:0000313" key="3">
    <source>
        <dbReference type="Proteomes" id="UP000235023"/>
    </source>
</evidence>
<protein>
    <submittedName>
        <fullName evidence="2">Uncharacterized protein</fullName>
    </submittedName>
</protein>
<name>A0A2J5I2Q3_9EURO</name>
<dbReference type="EMBL" id="KZ559514">
    <property type="protein sequence ID" value="PLN84062.1"/>
    <property type="molecule type" value="Genomic_DNA"/>
</dbReference>
<evidence type="ECO:0000313" key="2">
    <source>
        <dbReference type="EMBL" id="PLN84062.1"/>
    </source>
</evidence>
<keyword evidence="3" id="KW-1185">Reference proteome</keyword>
<reference evidence="3" key="1">
    <citation type="submission" date="2017-12" db="EMBL/GenBank/DDBJ databases">
        <authorList>
            <consortium name="DOE Joint Genome Institute"/>
            <person name="Mondo S.J."/>
            <person name="Kjaerbolling I."/>
            <person name="Vesth T.C."/>
            <person name="Frisvad J.C."/>
            <person name="Nybo J.L."/>
            <person name="Theobald S."/>
            <person name="Kuo A."/>
            <person name="Bowyer P."/>
            <person name="Matsuda Y."/>
            <person name="Lyhne E.K."/>
            <person name="Kogle M.E."/>
            <person name="Clum A."/>
            <person name="Lipzen A."/>
            <person name="Salamov A."/>
            <person name="Ngan C.Y."/>
            <person name="Daum C."/>
            <person name="Chiniquy J."/>
            <person name="Barry K."/>
            <person name="LaButti K."/>
            <person name="Haridas S."/>
            <person name="Simmons B.A."/>
            <person name="Magnuson J.K."/>
            <person name="Mortensen U.H."/>
            <person name="Larsen T.O."/>
            <person name="Grigoriev I.V."/>
            <person name="Baker S.E."/>
            <person name="Andersen M.R."/>
            <person name="Nordberg H.P."/>
            <person name="Cantor M.N."/>
            <person name="Hua S.X."/>
        </authorList>
    </citation>
    <scope>NUCLEOTIDE SEQUENCE [LARGE SCALE GENOMIC DNA]</scope>
    <source>
        <strain evidence="3">IBT 19404</strain>
    </source>
</reference>
<dbReference type="AlphaFoldDB" id="A0A2J5I2Q3"/>
<dbReference type="OrthoDB" id="5288318at2759"/>
<proteinExistence type="predicted"/>
<accession>A0A2J5I2Q3</accession>
<organism evidence="2 3">
    <name type="scientific">Aspergillus taichungensis</name>
    <dbReference type="NCBI Taxonomy" id="482145"/>
    <lineage>
        <taxon>Eukaryota</taxon>
        <taxon>Fungi</taxon>
        <taxon>Dikarya</taxon>
        <taxon>Ascomycota</taxon>
        <taxon>Pezizomycotina</taxon>
        <taxon>Eurotiomycetes</taxon>
        <taxon>Eurotiomycetidae</taxon>
        <taxon>Eurotiales</taxon>
        <taxon>Aspergillaceae</taxon>
        <taxon>Aspergillus</taxon>
        <taxon>Aspergillus subgen. Circumdati</taxon>
    </lineage>
</organism>